<feature type="transmembrane region" description="Helical" evidence="2">
    <location>
        <begin position="151"/>
        <end position="174"/>
    </location>
</feature>
<keyword evidence="2" id="KW-0472">Membrane</keyword>
<feature type="transmembrane region" description="Helical" evidence="2">
    <location>
        <begin position="79"/>
        <end position="103"/>
    </location>
</feature>
<protein>
    <recommendedName>
        <fullName evidence="5">G-protein coupled receptors family 1 profile domain-containing protein</fullName>
    </recommendedName>
</protein>
<feature type="transmembrane region" description="Helical" evidence="2">
    <location>
        <begin position="45"/>
        <end position="67"/>
    </location>
</feature>
<feature type="transmembrane region" description="Helical" evidence="2">
    <location>
        <begin position="115"/>
        <end position="139"/>
    </location>
</feature>
<feature type="region of interest" description="Disordered" evidence="1">
    <location>
        <begin position="274"/>
        <end position="308"/>
    </location>
</feature>
<dbReference type="HOGENOM" id="CLU_903278_0_0_1"/>
<organism evidence="3 4">
    <name type="scientific">Galerina marginata (strain CBS 339.88)</name>
    <dbReference type="NCBI Taxonomy" id="685588"/>
    <lineage>
        <taxon>Eukaryota</taxon>
        <taxon>Fungi</taxon>
        <taxon>Dikarya</taxon>
        <taxon>Basidiomycota</taxon>
        <taxon>Agaricomycotina</taxon>
        <taxon>Agaricomycetes</taxon>
        <taxon>Agaricomycetidae</taxon>
        <taxon>Agaricales</taxon>
        <taxon>Agaricineae</taxon>
        <taxon>Strophariaceae</taxon>
        <taxon>Galerina</taxon>
    </lineage>
</organism>
<name>A0A067SIN7_GALM3</name>
<reference evidence="4" key="1">
    <citation type="journal article" date="2014" name="Proc. Natl. Acad. Sci. U.S.A.">
        <title>Extensive sampling of basidiomycete genomes demonstrates inadequacy of the white-rot/brown-rot paradigm for wood decay fungi.</title>
        <authorList>
            <person name="Riley R."/>
            <person name="Salamov A.A."/>
            <person name="Brown D.W."/>
            <person name="Nagy L.G."/>
            <person name="Floudas D."/>
            <person name="Held B.W."/>
            <person name="Levasseur A."/>
            <person name="Lombard V."/>
            <person name="Morin E."/>
            <person name="Otillar R."/>
            <person name="Lindquist E.A."/>
            <person name="Sun H."/>
            <person name="LaButti K.M."/>
            <person name="Schmutz J."/>
            <person name="Jabbour D."/>
            <person name="Luo H."/>
            <person name="Baker S.E."/>
            <person name="Pisabarro A.G."/>
            <person name="Walton J.D."/>
            <person name="Blanchette R.A."/>
            <person name="Henrissat B."/>
            <person name="Martin F."/>
            <person name="Cullen D."/>
            <person name="Hibbett D.S."/>
            <person name="Grigoriev I.V."/>
        </authorList>
    </citation>
    <scope>NUCLEOTIDE SEQUENCE [LARGE SCALE GENOMIC DNA]</scope>
    <source>
        <strain evidence="4">CBS 339.88</strain>
    </source>
</reference>
<sequence>MPQYRGYISIPWLGILITLHTLAFTSTIFRIAYRQRKEKLAADDVLAIFSGGSTMFMFGTLLSIVITRPLQLSPTLLQVIINMYFVTLWFSRASLIMGVARIFHEVEDLVTKCRTAATIMINAGLGYCIAINLLCYFNSPTNDTEATVFSAIPLFMAIVILLTDVLADLTLAYISTKIIVKMRFLPIQEWTIRLAFSCSMWTLVSNATCWLLLITQFHSKQPIILCLANLSASISNIVTNTPFILRTVYKTYFKDYEKEEATLRYPSIEAPSHHVNVESGNTENEASATNSDSFKSDSSSSMAVSVGH</sequence>
<dbReference type="AlphaFoldDB" id="A0A067SIN7"/>
<evidence type="ECO:0000256" key="2">
    <source>
        <dbReference type="SAM" id="Phobius"/>
    </source>
</evidence>
<keyword evidence="4" id="KW-1185">Reference proteome</keyword>
<feature type="compositionally biased region" description="Low complexity" evidence="1">
    <location>
        <begin position="287"/>
        <end position="308"/>
    </location>
</feature>
<dbReference type="Proteomes" id="UP000027222">
    <property type="component" value="Unassembled WGS sequence"/>
</dbReference>
<evidence type="ECO:0000313" key="4">
    <source>
        <dbReference type="Proteomes" id="UP000027222"/>
    </source>
</evidence>
<evidence type="ECO:0000313" key="3">
    <source>
        <dbReference type="EMBL" id="KDR70805.1"/>
    </source>
</evidence>
<evidence type="ECO:0000256" key="1">
    <source>
        <dbReference type="SAM" id="MobiDB-lite"/>
    </source>
</evidence>
<gene>
    <name evidence="3" type="ORF">GALMADRAFT_1346363</name>
</gene>
<keyword evidence="2" id="KW-0812">Transmembrane</keyword>
<keyword evidence="2" id="KW-1133">Transmembrane helix</keyword>
<feature type="transmembrane region" description="Helical" evidence="2">
    <location>
        <begin position="12"/>
        <end position="33"/>
    </location>
</feature>
<proteinExistence type="predicted"/>
<feature type="transmembrane region" description="Helical" evidence="2">
    <location>
        <begin position="194"/>
        <end position="213"/>
    </location>
</feature>
<accession>A0A067SIN7</accession>
<dbReference type="EMBL" id="KL142395">
    <property type="protein sequence ID" value="KDR70805.1"/>
    <property type="molecule type" value="Genomic_DNA"/>
</dbReference>
<evidence type="ECO:0008006" key="5">
    <source>
        <dbReference type="Google" id="ProtNLM"/>
    </source>
</evidence>